<dbReference type="SMART" id="SM00855">
    <property type="entry name" value="PGAM"/>
    <property type="match status" value="1"/>
</dbReference>
<gene>
    <name evidence="1" type="ORF">Y5S_00003</name>
</gene>
<dbReference type="Gene3D" id="3.40.50.1240">
    <property type="entry name" value="Phosphoglycerate mutase-like"/>
    <property type="match status" value="1"/>
</dbReference>
<dbReference type="eggNOG" id="COG2062">
    <property type="taxonomic scope" value="Bacteria"/>
</dbReference>
<dbReference type="Pfam" id="PF00300">
    <property type="entry name" value="His_Phos_1"/>
    <property type="match status" value="1"/>
</dbReference>
<dbReference type="EMBL" id="ARXV01000001">
    <property type="protein sequence ID" value="KGD66336.1"/>
    <property type="molecule type" value="Genomic_DNA"/>
</dbReference>
<name>A0A095SNT9_9GAMM</name>
<dbReference type="OrthoDB" id="280692at2"/>
<dbReference type="SUPFAM" id="SSF53254">
    <property type="entry name" value="Phosphoglycerate mutase-like"/>
    <property type="match status" value="1"/>
</dbReference>
<keyword evidence="2" id="KW-1185">Reference proteome</keyword>
<dbReference type="InterPro" id="IPR013078">
    <property type="entry name" value="His_Pase_superF_clade-1"/>
</dbReference>
<accession>A0A095SNT9</accession>
<sequence length="158" mass="16990">MKLFISRHGEAVGVAATDALRPLTERGRESLLSHWQQLKDSGVVLSGLVVSPYVRAQQTADCIAQVYGGLKRVDCDELIPEASPQRFLEWLMANPVGENTVMVSHMPLVAQLTGLWTGTLDRIGYSVGTVACLDVDVAAADGARLLWLCSPGESLAGR</sequence>
<dbReference type="AlphaFoldDB" id="A0A095SNT9"/>
<dbReference type="PATRIC" id="fig|1177154.3.peg.3"/>
<dbReference type="RefSeq" id="WP_035229116.1">
    <property type="nucleotide sequence ID" value="NZ_ARXV01000001.1"/>
</dbReference>
<dbReference type="STRING" id="1177154.Y5S_00003"/>
<organism evidence="1 2">
    <name type="scientific">Alcanivorax nanhaiticus</name>
    <dbReference type="NCBI Taxonomy" id="1177154"/>
    <lineage>
        <taxon>Bacteria</taxon>
        <taxon>Pseudomonadati</taxon>
        <taxon>Pseudomonadota</taxon>
        <taxon>Gammaproteobacteria</taxon>
        <taxon>Oceanospirillales</taxon>
        <taxon>Alcanivoracaceae</taxon>
        <taxon>Alcanivorax</taxon>
    </lineage>
</organism>
<proteinExistence type="predicted"/>
<protein>
    <submittedName>
        <fullName evidence="1">Phosphohistidine phosphatase</fullName>
    </submittedName>
</protein>
<comment type="caution">
    <text evidence="1">The sequence shown here is derived from an EMBL/GenBank/DDBJ whole genome shotgun (WGS) entry which is preliminary data.</text>
</comment>
<dbReference type="Proteomes" id="UP000029444">
    <property type="component" value="Unassembled WGS sequence"/>
</dbReference>
<reference evidence="1 2" key="1">
    <citation type="submission" date="2012-09" db="EMBL/GenBank/DDBJ databases">
        <title>Genome Sequence of alkane-degrading Bacterium Alcanivorax sp. 19-m-6.</title>
        <authorList>
            <person name="Lai Q."/>
            <person name="Shao Z."/>
        </authorList>
    </citation>
    <scope>NUCLEOTIDE SEQUENCE [LARGE SCALE GENOMIC DNA]</scope>
    <source>
        <strain evidence="1 2">19-m-6</strain>
    </source>
</reference>
<evidence type="ECO:0000313" key="2">
    <source>
        <dbReference type="Proteomes" id="UP000029444"/>
    </source>
</evidence>
<dbReference type="CDD" id="cd07067">
    <property type="entry name" value="HP_PGM_like"/>
    <property type="match status" value="1"/>
</dbReference>
<evidence type="ECO:0000313" key="1">
    <source>
        <dbReference type="EMBL" id="KGD66336.1"/>
    </source>
</evidence>
<dbReference type="InterPro" id="IPR029033">
    <property type="entry name" value="His_PPase_superfam"/>
</dbReference>